<evidence type="ECO:0000256" key="1">
    <source>
        <dbReference type="SAM" id="MobiDB-lite"/>
    </source>
</evidence>
<feature type="compositionally biased region" description="Low complexity" evidence="1">
    <location>
        <begin position="17"/>
        <end position="54"/>
    </location>
</feature>
<evidence type="ECO:0000313" key="3">
    <source>
        <dbReference type="EMBL" id="KAA0160993.1"/>
    </source>
</evidence>
<protein>
    <recommendedName>
        <fullName evidence="2">WW domain-containing protein</fullName>
    </recommendedName>
</protein>
<accession>A0A5A8D6B6</accession>
<feature type="compositionally biased region" description="Basic and acidic residues" evidence="1">
    <location>
        <begin position="756"/>
        <end position="779"/>
    </location>
</feature>
<feature type="region of interest" description="Disordered" evidence="1">
    <location>
        <begin position="510"/>
        <end position="832"/>
    </location>
</feature>
<sequence length="1359" mass="140451">MGASEHSQWRERRVQARAEAAALRGRIAKPPRSPAPGAQAAQAEHQAAASPDAPALEDEERLRTLHRAQVPVRSQSWARSRGRDKQSEAARVREREDALCPFKPQTLCSASESAQRWEMARKQSERVLKQQQLAAEEVDAGGGEGEPAGSAADGMSTIDEADEGGLLAVTESNIDAALAAQSPRKPAAGASATAAAASTAGLTRKQSLHVRQGRSLQKFALRWREAREQRRKEKELAAKASEDERAKMARAEAKKKVRNAKAVPAGMRWDERLALDAARRQLQAAAARAAEIEAFGTGETVVVPGTAWVLPGAGAAAAGGGEPTAGLGSEARSPLLGEAAAGRARRHSSGRGGGSGGHGDDEDDEWGSGSEPEGESHGERAKLVSAPSPDLSVAASEKPGSASQAGAGHAGAAPAASSEPGAPVVAPAPGVGAATRAGANAAKDIHALLSRATAKLSGTAAAPQTSALVAEAQRREAEEARRKQTRKFFKLHRLEERGRVKEAIRRAHEGVESVRERQMRELREAEAVTPPPPRQEPEALKEWRLHAADSPRHVLVKGSGSGGFPTSMARDGYKSRKLAQLEQERHERQASLSPEAAKRAARAGRAAAKATVERMRLGNEKRWSQGGFTGVLAPKSTWEEMPAGPPGKASAEGDASEDPGERVAAPALPLSRLRMRADQWTRERDEREARLQERREEEAAKALSSPVLVGMPEGTVVAARVDTTAPLSASQRRPSRASAAGTYSSSRRGGGPARRGSQEQRRADGRGPAEHSEGGHGDDSEWDSDGASLGLGKALAETSASQQAGSPAGEDAPAAASLGSQGTDAMSTGPSLALPAGWELVFDARKRPCYVNRKEGLSQTEPPTHAGERRRKRAAAAGRSRSRGPAAADSASSPPERSSGRRDHSSGSPARSRPGRPSSPVRRAFFGKSGVAPGSLEAAQALAAAHAERMRQAREAKAAAWMAAAGSTAAQPKPGASEAISAGAGGPANFSSAVERAVRGRAEAWRRRAAKATATFQRGVVVPRPDSDVVASLRADGVDVDSLVAQVEEMLAKATDDPDGQGVVGSSTAATRSARAAAKSPRRRPGAAERLREATRAMHAAASTGSPFGRTSAAPGNDSGSFSLEELMGRRASPQAVSVSPGRTPPQVSSAFGRTLPPKASDARVDASSPGKYDSPSVARGRSGSPSALRPNAASVAARDREADSPASLARALLGQFRSTSSRQSPSRTRSRGAVPAGSGSAAPAPAGAGSSPLGHEGGSGARPRQAGPQSKGGASAGARAARAGAPDLLSLAELGEEADAGGGTLEGAATQAQEPDSKNAAAPLAPDPEHLEGTSNDAMWLQLLDGEDSDDNGGSGAW</sequence>
<feature type="region of interest" description="Disordered" evidence="1">
    <location>
        <begin position="851"/>
        <end position="928"/>
    </location>
</feature>
<feature type="compositionally biased region" description="Basic and acidic residues" evidence="1">
    <location>
        <begin position="234"/>
        <end position="254"/>
    </location>
</feature>
<feature type="compositionally biased region" description="Basic and acidic residues" evidence="1">
    <location>
        <begin position="7"/>
        <end position="16"/>
    </location>
</feature>
<feature type="compositionally biased region" description="Low complexity" evidence="1">
    <location>
        <begin position="1273"/>
        <end position="1294"/>
    </location>
</feature>
<comment type="caution">
    <text evidence="3">The sequence shown here is derived from an EMBL/GenBank/DDBJ whole genome shotgun (WGS) entry which is preliminary data.</text>
</comment>
<feature type="compositionally biased region" description="Basic and acidic residues" evidence="1">
    <location>
        <begin position="1086"/>
        <end position="1096"/>
    </location>
</feature>
<feature type="compositionally biased region" description="Basic and acidic residues" evidence="1">
    <location>
        <begin position="81"/>
        <end position="98"/>
    </location>
</feature>
<feature type="region of interest" description="Disordered" evidence="1">
    <location>
        <begin position="1"/>
        <end position="166"/>
    </location>
</feature>
<reference evidence="3 4" key="1">
    <citation type="submission" date="2019-07" db="EMBL/GenBank/DDBJ databases">
        <title>Genomes of Cafeteria roenbergensis.</title>
        <authorList>
            <person name="Fischer M.G."/>
            <person name="Hackl T."/>
            <person name="Roman M."/>
        </authorList>
    </citation>
    <scope>NUCLEOTIDE SEQUENCE [LARGE SCALE GENOMIC DNA]</scope>
    <source>
        <strain evidence="3 4">Cflag</strain>
    </source>
</reference>
<feature type="region of interest" description="Disordered" evidence="1">
    <location>
        <begin position="338"/>
        <end position="439"/>
    </location>
</feature>
<feature type="compositionally biased region" description="Low complexity" evidence="1">
    <location>
        <begin position="1218"/>
        <end position="1228"/>
    </location>
</feature>
<dbReference type="InterPro" id="IPR001202">
    <property type="entry name" value="WW_dom"/>
</dbReference>
<name>A0A5A8D6B6_CAFRO</name>
<feature type="compositionally biased region" description="Polar residues" evidence="1">
    <location>
        <begin position="818"/>
        <end position="830"/>
    </location>
</feature>
<dbReference type="Gene3D" id="2.20.70.10">
    <property type="match status" value="1"/>
</dbReference>
<feature type="compositionally biased region" description="Basic and acidic residues" evidence="1">
    <location>
        <begin position="611"/>
        <end position="623"/>
    </location>
</feature>
<feature type="compositionally biased region" description="Basic and acidic residues" evidence="1">
    <location>
        <begin position="535"/>
        <end position="552"/>
    </location>
</feature>
<dbReference type="EMBL" id="VLTM01000039">
    <property type="protein sequence ID" value="KAA0160993.1"/>
    <property type="molecule type" value="Genomic_DNA"/>
</dbReference>
<feature type="compositionally biased region" description="Low complexity" evidence="1">
    <location>
        <begin position="906"/>
        <end position="924"/>
    </location>
</feature>
<proteinExistence type="predicted"/>
<feature type="compositionally biased region" description="Low complexity" evidence="1">
    <location>
        <begin position="969"/>
        <end position="982"/>
    </location>
</feature>
<feature type="compositionally biased region" description="Basic and acidic residues" evidence="1">
    <location>
        <begin position="510"/>
        <end position="526"/>
    </location>
</feature>
<feature type="region of interest" description="Disordered" evidence="1">
    <location>
        <begin position="1052"/>
        <end position="1339"/>
    </location>
</feature>
<feature type="compositionally biased region" description="Low complexity" evidence="1">
    <location>
        <begin position="728"/>
        <end position="747"/>
    </location>
</feature>
<gene>
    <name evidence="3" type="ORF">FNF31_04067</name>
</gene>
<evidence type="ECO:0000313" key="4">
    <source>
        <dbReference type="Proteomes" id="UP000325113"/>
    </source>
</evidence>
<feature type="compositionally biased region" description="Basic and acidic residues" evidence="1">
    <location>
        <begin position="675"/>
        <end position="700"/>
    </location>
</feature>
<evidence type="ECO:0000259" key="2">
    <source>
        <dbReference type="PROSITE" id="PS50020"/>
    </source>
</evidence>
<feature type="compositionally biased region" description="Low complexity" evidence="1">
    <location>
        <begin position="1065"/>
        <end position="1079"/>
    </location>
</feature>
<dbReference type="Proteomes" id="UP000325113">
    <property type="component" value="Unassembled WGS sequence"/>
</dbReference>
<dbReference type="PROSITE" id="PS50020">
    <property type="entry name" value="WW_DOMAIN_2"/>
    <property type="match status" value="1"/>
</dbReference>
<feature type="compositionally biased region" description="Low complexity" evidence="1">
    <location>
        <begin position="875"/>
        <end position="897"/>
    </location>
</feature>
<feature type="compositionally biased region" description="Basic and acidic residues" evidence="1">
    <location>
        <begin position="118"/>
        <end position="128"/>
    </location>
</feature>
<feature type="compositionally biased region" description="Low complexity" evidence="1">
    <location>
        <begin position="1236"/>
        <end position="1253"/>
    </location>
</feature>
<feature type="domain" description="WW" evidence="2">
    <location>
        <begin position="832"/>
        <end position="865"/>
    </location>
</feature>
<organism evidence="3 4">
    <name type="scientific">Cafeteria roenbergensis</name>
    <name type="common">Marine flagellate</name>
    <dbReference type="NCBI Taxonomy" id="33653"/>
    <lineage>
        <taxon>Eukaryota</taxon>
        <taxon>Sar</taxon>
        <taxon>Stramenopiles</taxon>
        <taxon>Bigyra</taxon>
        <taxon>Opalozoa</taxon>
        <taxon>Bicosoecida</taxon>
        <taxon>Cafeteriaceae</taxon>
        <taxon>Cafeteria</taxon>
    </lineage>
</organism>
<feature type="region of interest" description="Disordered" evidence="1">
    <location>
        <begin position="969"/>
        <end position="989"/>
    </location>
</feature>
<feature type="compositionally biased region" description="Low complexity" evidence="1">
    <location>
        <begin position="399"/>
        <end position="439"/>
    </location>
</feature>
<feature type="region of interest" description="Disordered" evidence="1">
    <location>
        <begin position="234"/>
        <end position="259"/>
    </location>
</feature>